<dbReference type="PANTHER" id="PTHR33361:SF2">
    <property type="entry name" value="DUF885 DOMAIN-CONTAINING PROTEIN"/>
    <property type="match status" value="1"/>
</dbReference>
<reference evidence="2 3" key="1">
    <citation type="submission" date="2019-03" db="EMBL/GenBank/DDBJ databases">
        <title>Genomic Encyclopedia of Type Strains, Phase IV (KMG-IV): sequencing the most valuable type-strain genomes for metagenomic binning, comparative biology and taxonomic classification.</title>
        <authorList>
            <person name="Goeker M."/>
        </authorList>
    </citation>
    <scope>NUCLEOTIDE SEQUENCE [LARGE SCALE GENOMIC DNA]</scope>
    <source>
        <strain evidence="2 3">DSM 21944</strain>
    </source>
</reference>
<organism evidence="2 3">
    <name type="scientific">Pseudofulvimonas gallinarii</name>
    <dbReference type="NCBI Taxonomy" id="634155"/>
    <lineage>
        <taxon>Bacteria</taxon>
        <taxon>Pseudomonadati</taxon>
        <taxon>Pseudomonadota</taxon>
        <taxon>Gammaproteobacteria</taxon>
        <taxon>Lysobacterales</taxon>
        <taxon>Rhodanobacteraceae</taxon>
        <taxon>Pseudofulvimonas</taxon>
    </lineage>
</organism>
<keyword evidence="3" id="KW-1185">Reference proteome</keyword>
<keyword evidence="1" id="KW-1133">Transmembrane helix</keyword>
<evidence type="ECO:0000256" key="1">
    <source>
        <dbReference type="SAM" id="Phobius"/>
    </source>
</evidence>
<sequence length="621" mass="70726">MASRSASATPRRKRPLIVRLLKWLLIVVLVLVLLVAGFAAWQWRTDKPLKIGWLYERIFMEYAIDDPELLSMMRVLPGWLDFYSGDLTDASMARGERLMAKLERDLASLHSYDRESLDEDGKLSYDILDYFLGQQVENRRWQYHNFPVNQMFGVQSMLPDFMVNTHSVEDLGDARNYVSRLRKFPEKFGQVLEGLRHREKLGVLPQRFVIDKVLEQMRGLVASAPDQHLLYTDLAGKLDALAEKASAADRDAVLADARSAIADAVYPAYGELIAYFEHLQQVVTDNHGAWALPDGLDFYNSQIKVHTTTDMTADEIHAIGLAEVERIGAEMDAILRAEGLEDGTIGDRVQAINRRPDQLFPDTEEGRRQIIAEYQRIIDEISAGLDSYFDVRPSAKVEVRPVPEFSQKTAPGAYYQSPAMDGSRPGVFYINLRNMAELPRFTMRTLSYHEGVPGHHFQIAIMQELKGVPTFRRILGFTAYSEGWALYTERLAWEAGFQSDPLDNLGRLRDEMFRAVRLVVDTGMHARRWTREQAIDYMLANTGMVESDVVAEIERYLVNPGQALAYKVGMLKILALRERAREALGERFDIREFHNQVLTRGAMPLALLERHIDAWIAAAGR</sequence>
<gene>
    <name evidence="2" type="ORF">EDC25_10153</name>
</gene>
<dbReference type="Pfam" id="PF05960">
    <property type="entry name" value="DUF885"/>
    <property type="match status" value="1"/>
</dbReference>
<evidence type="ECO:0000313" key="3">
    <source>
        <dbReference type="Proteomes" id="UP000294599"/>
    </source>
</evidence>
<evidence type="ECO:0000313" key="2">
    <source>
        <dbReference type="EMBL" id="TCT01198.1"/>
    </source>
</evidence>
<dbReference type="EMBL" id="SMAF01000001">
    <property type="protein sequence ID" value="TCT01198.1"/>
    <property type="molecule type" value="Genomic_DNA"/>
</dbReference>
<accession>A0A4S3L2E4</accession>
<feature type="transmembrane region" description="Helical" evidence="1">
    <location>
        <begin position="20"/>
        <end position="41"/>
    </location>
</feature>
<dbReference type="PANTHER" id="PTHR33361">
    <property type="entry name" value="GLR0591 PROTEIN"/>
    <property type="match status" value="1"/>
</dbReference>
<protein>
    <submittedName>
        <fullName evidence="2">Uncharacterized protein (DUF885 family)</fullName>
    </submittedName>
</protein>
<dbReference type="AlphaFoldDB" id="A0A4S3L2E4"/>
<dbReference type="RefSeq" id="WP_205984944.1">
    <property type="nucleotide sequence ID" value="NZ_JBHLWF010000005.1"/>
</dbReference>
<name>A0A4S3L2E4_9GAMM</name>
<comment type="caution">
    <text evidence="2">The sequence shown here is derived from an EMBL/GenBank/DDBJ whole genome shotgun (WGS) entry which is preliminary data.</text>
</comment>
<dbReference type="InterPro" id="IPR010281">
    <property type="entry name" value="DUF885"/>
</dbReference>
<keyword evidence="1" id="KW-0812">Transmembrane</keyword>
<dbReference type="Proteomes" id="UP000294599">
    <property type="component" value="Unassembled WGS sequence"/>
</dbReference>
<keyword evidence="1" id="KW-0472">Membrane</keyword>
<proteinExistence type="predicted"/>